<comment type="caution">
    <text evidence="2">The sequence shown here is derived from an EMBL/GenBank/DDBJ whole genome shotgun (WGS) entry which is preliminary data.</text>
</comment>
<keyword evidence="3" id="KW-1185">Reference proteome</keyword>
<dbReference type="PANTHER" id="PTHR37694">
    <property type="entry name" value="SLR8022 PROTEIN"/>
    <property type="match status" value="1"/>
</dbReference>
<feature type="domain" description="Cupin type-2" evidence="1">
    <location>
        <begin position="8"/>
        <end position="68"/>
    </location>
</feature>
<dbReference type="Pfam" id="PF07883">
    <property type="entry name" value="Cupin_2"/>
    <property type="match status" value="1"/>
</dbReference>
<sequence>MLRQTVLALRAGESLAEHENPGEATLHVLQGRVLLTTQDTSCEGAGGDLLVVPDSRHALTATEDAVVLLTVAGQT</sequence>
<evidence type="ECO:0000313" key="2">
    <source>
        <dbReference type="EMBL" id="GIF84595.1"/>
    </source>
</evidence>
<dbReference type="Gene3D" id="2.60.120.10">
    <property type="entry name" value="Jelly Rolls"/>
    <property type="match status" value="1"/>
</dbReference>
<organism evidence="2 3">
    <name type="scientific">Catellatospora bangladeshensis</name>
    <dbReference type="NCBI Taxonomy" id="310355"/>
    <lineage>
        <taxon>Bacteria</taxon>
        <taxon>Bacillati</taxon>
        <taxon>Actinomycetota</taxon>
        <taxon>Actinomycetes</taxon>
        <taxon>Micromonosporales</taxon>
        <taxon>Micromonosporaceae</taxon>
        <taxon>Catellatospora</taxon>
    </lineage>
</organism>
<accession>A0A8J3NKM4</accession>
<protein>
    <recommendedName>
        <fullName evidence="1">Cupin type-2 domain-containing protein</fullName>
    </recommendedName>
</protein>
<dbReference type="SUPFAM" id="SSF51182">
    <property type="entry name" value="RmlC-like cupins"/>
    <property type="match status" value="1"/>
</dbReference>
<dbReference type="AlphaFoldDB" id="A0A8J3NKM4"/>
<dbReference type="InterPro" id="IPR013096">
    <property type="entry name" value="Cupin_2"/>
</dbReference>
<name>A0A8J3NKM4_9ACTN</name>
<dbReference type="EMBL" id="BONF01000039">
    <property type="protein sequence ID" value="GIF84595.1"/>
    <property type="molecule type" value="Genomic_DNA"/>
</dbReference>
<reference evidence="2 3" key="1">
    <citation type="submission" date="2021-01" db="EMBL/GenBank/DDBJ databases">
        <title>Whole genome shotgun sequence of Catellatospora bangladeshensis NBRC 107357.</title>
        <authorList>
            <person name="Komaki H."/>
            <person name="Tamura T."/>
        </authorList>
    </citation>
    <scope>NUCLEOTIDE SEQUENCE [LARGE SCALE GENOMIC DNA]</scope>
    <source>
        <strain evidence="2 3">NBRC 107357</strain>
    </source>
</reference>
<proteinExistence type="predicted"/>
<evidence type="ECO:0000259" key="1">
    <source>
        <dbReference type="Pfam" id="PF07883"/>
    </source>
</evidence>
<dbReference type="CDD" id="cd02230">
    <property type="entry name" value="cupin_HP0902-like"/>
    <property type="match status" value="1"/>
</dbReference>
<gene>
    <name evidence="2" type="ORF">Cba03nite_59440</name>
</gene>
<evidence type="ECO:0000313" key="3">
    <source>
        <dbReference type="Proteomes" id="UP000601223"/>
    </source>
</evidence>
<dbReference type="Proteomes" id="UP000601223">
    <property type="component" value="Unassembled WGS sequence"/>
</dbReference>
<dbReference type="PANTHER" id="PTHR37694:SF1">
    <property type="entry name" value="SLR8022 PROTEIN"/>
    <property type="match status" value="1"/>
</dbReference>
<dbReference type="InterPro" id="IPR011051">
    <property type="entry name" value="RmlC_Cupin_sf"/>
</dbReference>
<dbReference type="InterPro" id="IPR014710">
    <property type="entry name" value="RmlC-like_jellyroll"/>
</dbReference>